<name>A0AA38PJB7_9AGAR</name>
<dbReference type="EMBL" id="MU805962">
    <property type="protein sequence ID" value="KAJ3844013.1"/>
    <property type="molecule type" value="Genomic_DNA"/>
</dbReference>
<comment type="caution">
    <text evidence="1">The sequence shown here is derived from an EMBL/GenBank/DDBJ whole genome shotgun (WGS) entry which is preliminary data.</text>
</comment>
<protein>
    <submittedName>
        <fullName evidence="1">Uncharacterized protein</fullName>
    </submittedName>
</protein>
<dbReference type="AlphaFoldDB" id="A0AA38PJB7"/>
<reference evidence="1" key="1">
    <citation type="submission" date="2022-08" db="EMBL/GenBank/DDBJ databases">
        <authorList>
            <consortium name="DOE Joint Genome Institute"/>
            <person name="Min B."/>
            <person name="Riley R."/>
            <person name="Sierra-Patev S."/>
            <person name="Naranjo-Ortiz M."/>
            <person name="Looney B."/>
            <person name="Konkel Z."/>
            <person name="Slot J.C."/>
            <person name="Sakamoto Y."/>
            <person name="Steenwyk J.L."/>
            <person name="Rokas A."/>
            <person name="Carro J."/>
            <person name="Camarero S."/>
            <person name="Ferreira P."/>
            <person name="Molpeceres G."/>
            <person name="Ruiz-Duenas F.J."/>
            <person name="Serrano A."/>
            <person name="Henrissat B."/>
            <person name="Drula E."/>
            <person name="Hughes K.W."/>
            <person name="Mata J.L."/>
            <person name="Ishikawa N.K."/>
            <person name="Vargas-Isla R."/>
            <person name="Ushijima S."/>
            <person name="Smith C.A."/>
            <person name="Ahrendt S."/>
            <person name="Andreopoulos W."/>
            <person name="He G."/>
            <person name="Labutti K."/>
            <person name="Lipzen A."/>
            <person name="Ng V."/>
            <person name="Sandor L."/>
            <person name="Barry K."/>
            <person name="Martinez A.T."/>
            <person name="Xiao Y."/>
            <person name="Gibbons J.G."/>
            <person name="Terashima K."/>
            <person name="Hibbett D.S."/>
            <person name="Grigoriev I.V."/>
        </authorList>
    </citation>
    <scope>NUCLEOTIDE SEQUENCE</scope>
    <source>
        <strain evidence="1">TFB9207</strain>
    </source>
</reference>
<dbReference type="Proteomes" id="UP001163846">
    <property type="component" value="Unassembled WGS sequence"/>
</dbReference>
<accession>A0AA38PJB7</accession>
<sequence>MLLIPFDLRLPSFRLLRLCLLVVCMLDAFVAAKNLVKKSPDELVPHYTLRLHVWKPAGHNTPAETILCLVFEGLATEIFVPHGSRDPNTDGQQFDLGKVLFVTHEHRQDIVAILSKTAAGNTAGGKDQRTPWEVMDNMMAILVKEHIFLFPDTSMASWEQILYTETSTELEISEYFLRGPHSTGSGALQLSVDRKVIMSTVPKSGQMDVTHQTLLSQRLHFRNRDALERALLQVSSGTKSTSKGTWLWIDKAMKILFNSKSGYVYIYVKAMTTETYGYWEQAMGFGSSAERAGVPTENKALGFAGSAKPVVTSKKGTQKGNPKYGVQKNRNTKKNVLKSNAQAWAL</sequence>
<proteinExistence type="predicted"/>
<gene>
    <name evidence="1" type="ORF">F5878DRAFT_603145</name>
</gene>
<evidence type="ECO:0000313" key="1">
    <source>
        <dbReference type="EMBL" id="KAJ3844013.1"/>
    </source>
</evidence>
<keyword evidence="2" id="KW-1185">Reference proteome</keyword>
<organism evidence="1 2">
    <name type="scientific">Lentinula raphanica</name>
    <dbReference type="NCBI Taxonomy" id="153919"/>
    <lineage>
        <taxon>Eukaryota</taxon>
        <taxon>Fungi</taxon>
        <taxon>Dikarya</taxon>
        <taxon>Basidiomycota</taxon>
        <taxon>Agaricomycotina</taxon>
        <taxon>Agaricomycetes</taxon>
        <taxon>Agaricomycetidae</taxon>
        <taxon>Agaricales</taxon>
        <taxon>Marasmiineae</taxon>
        <taxon>Omphalotaceae</taxon>
        <taxon>Lentinula</taxon>
    </lineage>
</organism>
<evidence type="ECO:0000313" key="2">
    <source>
        <dbReference type="Proteomes" id="UP001163846"/>
    </source>
</evidence>